<accession>A0ABY4F5Z2</accession>
<dbReference type="RefSeq" id="WP_244714632.1">
    <property type="nucleotide sequence ID" value="NZ_CP095049.1"/>
</dbReference>
<gene>
    <name evidence="3" type="ORF">MUN80_16830</name>
</gene>
<evidence type="ECO:0000256" key="2">
    <source>
        <dbReference type="SAM" id="MobiDB-lite"/>
    </source>
</evidence>
<keyword evidence="4" id="KW-1185">Reference proteome</keyword>
<protein>
    <submittedName>
        <fullName evidence="3">Uncharacterized protein</fullName>
    </submittedName>
</protein>
<organism evidence="3 4">
    <name type="scientific">Hymenobacter cellulosivorans</name>
    <dbReference type="NCBI Taxonomy" id="2932249"/>
    <lineage>
        <taxon>Bacteria</taxon>
        <taxon>Pseudomonadati</taxon>
        <taxon>Bacteroidota</taxon>
        <taxon>Cytophagia</taxon>
        <taxon>Cytophagales</taxon>
        <taxon>Hymenobacteraceae</taxon>
        <taxon>Hymenobacter</taxon>
    </lineage>
</organism>
<evidence type="ECO:0000256" key="1">
    <source>
        <dbReference type="SAM" id="Coils"/>
    </source>
</evidence>
<proteinExistence type="predicted"/>
<name>A0ABY4F5Z2_9BACT</name>
<feature type="region of interest" description="Disordered" evidence="2">
    <location>
        <begin position="190"/>
        <end position="210"/>
    </location>
</feature>
<keyword evidence="1" id="KW-0175">Coiled coil</keyword>
<dbReference type="Proteomes" id="UP000831785">
    <property type="component" value="Chromosome"/>
</dbReference>
<evidence type="ECO:0000313" key="3">
    <source>
        <dbReference type="EMBL" id="UOQ51422.1"/>
    </source>
</evidence>
<sequence length="210" mass="23036">MPLAPGANRHLVGRFAGVSPDHATIYTRGGATLRVPLRPAPEASRGCAGHPETQLLRWLQRRAAAEPGFPVRVRSVLLVVGPAGGCAPCRQGLQRFLNRFFRGATLRLVRSNPHAPGCSCGCGHCQGAAAPAPRTVLDELLGEILTEREWEQEQRELEEEYRRFNQKFRRTMAQQIHSDPKHPLQFLVKDGKGASPLGARPKTGAWMPAT</sequence>
<reference evidence="3 4" key="1">
    <citation type="submission" date="2022-04" db="EMBL/GenBank/DDBJ databases">
        <title>Hymenobacter sp. isolated from the air.</title>
        <authorList>
            <person name="Won M."/>
            <person name="Lee C.-M."/>
            <person name="Woen H.-Y."/>
            <person name="Kwon S.-W."/>
        </authorList>
    </citation>
    <scope>NUCLEOTIDE SEQUENCE [LARGE SCALE GENOMIC DNA]</scope>
    <source>
        <strain evidence="4">5116 S-27</strain>
    </source>
</reference>
<evidence type="ECO:0000313" key="4">
    <source>
        <dbReference type="Proteomes" id="UP000831785"/>
    </source>
</evidence>
<dbReference type="EMBL" id="CP095049">
    <property type="protein sequence ID" value="UOQ51422.1"/>
    <property type="molecule type" value="Genomic_DNA"/>
</dbReference>
<feature type="coiled-coil region" evidence="1">
    <location>
        <begin position="147"/>
        <end position="174"/>
    </location>
</feature>